<name>A0ABR4G873_9EURO</name>
<evidence type="ECO:0000256" key="1">
    <source>
        <dbReference type="SAM" id="SignalP"/>
    </source>
</evidence>
<reference evidence="2 3" key="1">
    <citation type="submission" date="2024-07" db="EMBL/GenBank/DDBJ databases">
        <title>Section-level genome sequencing and comparative genomics of Aspergillus sections Usti and Cavernicolus.</title>
        <authorList>
            <consortium name="Lawrence Berkeley National Laboratory"/>
            <person name="Nybo J.L."/>
            <person name="Vesth T.C."/>
            <person name="Theobald S."/>
            <person name="Frisvad J.C."/>
            <person name="Larsen T.O."/>
            <person name="Kjaerboelling I."/>
            <person name="Rothschild-Mancinelli K."/>
            <person name="Lyhne E.K."/>
            <person name="Kogle M.E."/>
            <person name="Barry K."/>
            <person name="Clum A."/>
            <person name="Na H."/>
            <person name="Ledsgaard L."/>
            <person name="Lin J."/>
            <person name="Lipzen A."/>
            <person name="Kuo A."/>
            <person name="Riley R."/>
            <person name="Mondo S."/>
            <person name="Labutti K."/>
            <person name="Haridas S."/>
            <person name="Pangalinan J."/>
            <person name="Salamov A.A."/>
            <person name="Simmons B.A."/>
            <person name="Magnuson J.K."/>
            <person name="Chen J."/>
            <person name="Drula E."/>
            <person name="Henrissat B."/>
            <person name="Wiebenga A."/>
            <person name="Lubbers R.J."/>
            <person name="Gomes A.C."/>
            <person name="Makela M.R."/>
            <person name="Stajich J."/>
            <person name="Grigoriev I.V."/>
            <person name="Mortensen U.H."/>
            <person name="De Vries R.P."/>
            <person name="Baker S.E."/>
            <person name="Andersen M.R."/>
        </authorList>
    </citation>
    <scope>NUCLEOTIDE SEQUENCE [LARGE SCALE GENOMIC DNA]</scope>
    <source>
        <strain evidence="2 3">CBS 209.92</strain>
    </source>
</reference>
<feature type="chain" id="PRO_5046697457" evidence="1">
    <location>
        <begin position="19"/>
        <end position="131"/>
    </location>
</feature>
<protein>
    <submittedName>
        <fullName evidence="2">Uncharacterized protein</fullName>
    </submittedName>
</protein>
<sequence>MHFTLNFVALMLASMAAAQGSSSTPIPSPTGTATPSPSATLNPDDFSCIVAGRGCDWRASEYGYGSDYCGSSPFEPFQVLSDGNIVLAVAQNGTTQDGCYDQTTIACCEALRESPCRRGEKYLECYSPENL</sequence>
<keyword evidence="1" id="KW-0732">Signal</keyword>
<dbReference type="Proteomes" id="UP001610563">
    <property type="component" value="Unassembled WGS sequence"/>
</dbReference>
<evidence type="ECO:0000313" key="3">
    <source>
        <dbReference type="Proteomes" id="UP001610563"/>
    </source>
</evidence>
<gene>
    <name evidence="2" type="ORF">BJX66DRAFT_337218</name>
</gene>
<keyword evidence="3" id="KW-1185">Reference proteome</keyword>
<evidence type="ECO:0000313" key="2">
    <source>
        <dbReference type="EMBL" id="KAL2795217.1"/>
    </source>
</evidence>
<comment type="caution">
    <text evidence="2">The sequence shown here is derived from an EMBL/GenBank/DDBJ whole genome shotgun (WGS) entry which is preliminary data.</text>
</comment>
<feature type="signal peptide" evidence="1">
    <location>
        <begin position="1"/>
        <end position="18"/>
    </location>
</feature>
<proteinExistence type="predicted"/>
<accession>A0ABR4G873</accession>
<dbReference type="EMBL" id="JBFTWV010000037">
    <property type="protein sequence ID" value="KAL2795217.1"/>
    <property type="molecule type" value="Genomic_DNA"/>
</dbReference>
<organism evidence="2 3">
    <name type="scientific">Aspergillus keveii</name>
    <dbReference type="NCBI Taxonomy" id="714993"/>
    <lineage>
        <taxon>Eukaryota</taxon>
        <taxon>Fungi</taxon>
        <taxon>Dikarya</taxon>
        <taxon>Ascomycota</taxon>
        <taxon>Pezizomycotina</taxon>
        <taxon>Eurotiomycetes</taxon>
        <taxon>Eurotiomycetidae</taxon>
        <taxon>Eurotiales</taxon>
        <taxon>Aspergillaceae</taxon>
        <taxon>Aspergillus</taxon>
        <taxon>Aspergillus subgen. Nidulantes</taxon>
    </lineage>
</organism>